<dbReference type="Proteomes" id="UP000005756">
    <property type="component" value="Unassembled WGS sequence"/>
</dbReference>
<dbReference type="Gene3D" id="1.10.10.10">
    <property type="entry name" value="Winged helix-like DNA-binding domain superfamily/Winged helix DNA-binding domain"/>
    <property type="match status" value="1"/>
</dbReference>
<dbReference type="SUPFAM" id="SSF46785">
    <property type="entry name" value="Winged helix' DNA-binding domain"/>
    <property type="match status" value="1"/>
</dbReference>
<dbReference type="PRINTS" id="PR00039">
    <property type="entry name" value="HTHLYSR"/>
</dbReference>
<evidence type="ECO:0000259" key="5">
    <source>
        <dbReference type="PROSITE" id="PS50931"/>
    </source>
</evidence>
<evidence type="ECO:0000313" key="6">
    <source>
        <dbReference type="EMBL" id="EHJ92013.1"/>
    </source>
</evidence>
<keyword evidence="3" id="KW-0238">DNA-binding</keyword>
<dbReference type="Pfam" id="PF00126">
    <property type="entry name" value="HTH_1"/>
    <property type="match status" value="1"/>
</dbReference>
<evidence type="ECO:0000256" key="1">
    <source>
        <dbReference type="ARBA" id="ARBA00009437"/>
    </source>
</evidence>
<keyword evidence="4" id="KW-0804">Transcription</keyword>
<accession>A0A7U9BZ20</accession>
<dbReference type="InterPro" id="IPR036390">
    <property type="entry name" value="WH_DNA-bd_sf"/>
</dbReference>
<name>A0A7U9BZ20_9GAMM</name>
<protein>
    <submittedName>
        <fullName evidence="6">HTH-type transcriptional activator CmpR</fullName>
    </submittedName>
</protein>
<evidence type="ECO:0000256" key="2">
    <source>
        <dbReference type="ARBA" id="ARBA00023015"/>
    </source>
</evidence>
<gene>
    <name evidence="6" type="ORF">KUC_1958</name>
</gene>
<feature type="domain" description="HTH lysR-type" evidence="5">
    <location>
        <begin position="52"/>
        <end position="109"/>
    </location>
</feature>
<dbReference type="SUPFAM" id="SSF53850">
    <property type="entry name" value="Periplasmic binding protein-like II"/>
    <property type="match status" value="1"/>
</dbReference>
<reference evidence="6 7" key="1">
    <citation type="submission" date="2011-10" db="EMBL/GenBank/DDBJ databases">
        <authorList>
            <person name="Quillaguamn J."/>
            <person name="Guzmn D."/>
            <person name="Balderrama-Subieta A."/>
            <person name="Cardona-Ortuo C."/>
            <person name="Guevara-Martnez M."/>
            <person name="Callisaya-Quispe N."/>
        </authorList>
    </citation>
    <scope>NUCLEOTIDE SEQUENCE [LARGE SCALE GENOMIC DNA]</scope>
    <source>
        <strain evidence="6 7">LC1</strain>
    </source>
</reference>
<dbReference type="GO" id="GO:0003700">
    <property type="term" value="F:DNA-binding transcription factor activity"/>
    <property type="evidence" value="ECO:0007669"/>
    <property type="project" value="InterPro"/>
</dbReference>
<dbReference type="GO" id="GO:0000976">
    <property type="term" value="F:transcription cis-regulatory region binding"/>
    <property type="evidence" value="ECO:0007669"/>
    <property type="project" value="TreeGrafter"/>
</dbReference>
<comment type="similarity">
    <text evidence="1">Belongs to the LysR transcriptional regulatory family.</text>
</comment>
<proteinExistence type="inferred from homology"/>
<evidence type="ECO:0000256" key="3">
    <source>
        <dbReference type="ARBA" id="ARBA00023125"/>
    </source>
</evidence>
<sequence length="370" mass="41354">MRLINACLGTVKGSVVACFALAMKLDFDINFTTLKGAHYEVAMSSPNLLNRLTFRQLQVFQAVHRQRSYSRAAKQLGLTQPAVSAQVRQLELALGQPLFKYAGKTLHTLPAADTLAHSTREIFGQLSRLEMNLSDINGKISGELNIAAVSSAQYVVPYLLARFRAHYPEVHVRLKVCNRRQALERLTEQQDDLVIMAMVPEDDRLVVMPIIDNELTAVVWPEHPLLSMPQPSLADFARHYVLMREPGSGVRNAFEQMAANQQVALPHCIELGTNEAIKVGVMAHLGVAVLPRLAVQLELEQGLLFELGLPDFPIHRSWCTVYTRERFPTPVAELFLSFIREHLSDYRRHFQAPSSPLPSHGVACLPILSP</sequence>
<dbReference type="EMBL" id="JH393258">
    <property type="protein sequence ID" value="EHJ92013.1"/>
    <property type="molecule type" value="Genomic_DNA"/>
</dbReference>
<dbReference type="InterPro" id="IPR036388">
    <property type="entry name" value="WH-like_DNA-bd_sf"/>
</dbReference>
<dbReference type="AlphaFoldDB" id="A0A7U9BZ20"/>
<dbReference type="Gene3D" id="3.40.190.10">
    <property type="entry name" value="Periplasmic binding protein-like II"/>
    <property type="match status" value="2"/>
</dbReference>
<dbReference type="PROSITE" id="PS50931">
    <property type="entry name" value="HTH_LYSR"/>
    <property type="match status" value="1"/>
</dbReference>
<dbReference type="InterPro" id="IPR000847">
    <property type="entry name" value="LysR_HTH_N"/>
</dbReference>
<dbReference type="PANTHER" id="PTHR30126:SF5">
    <property type="entry name" value="HTH-TYPE TRANSCRIPTIONAL ACTIVATOR CMPR"/>
    <property type="match status" value="1"/>
</dbReference>
<evidence type="ECO:0000313" key="7">
    <source>
        <dbReference type="Proteomes" id="UP000005756"/>
    </source>
</evidence>
<organism evidence="6 7">
    <name type="scientific">Vreelandella boliviensis LC1</name>
    <dbReference type="NCBI Taxonomy" id="1072583"/>
    <lineage>
        <taxon>Bacteria</taxon>
        <taxon>Pseudomonadati</taxon>
        <taxon>Pseudomonadota</taxon>
        <taxon>Gammaproteobacteria</taxon>
        <taxon>Oceanospirillales</taxon>
        <taxon>Halomonadaceae</taxon>
        <taxon>Vreelandella</taxon>
    </lineage>
</organism>
<keyword evidence="2" id="KW-0805">Transcription regulation</keyword>
<dbReference type="Pfam" id="PF03466">
    <property type="entry name" value="LysR_substrate"/>
    <property type="match status" value="1"/>
</dbReference>
<evidence type="ECO:0000256" key="4">
    <source>
        <dbReference type="ARBA" id="ARBA00023163"/>
    </source>
</evidence>
<dbReference type="PANTHER" id="PTHR30126">
    <property type="entry name" value="HTH-TYPE TRANSCRIPTIONAL REGULATOR"/>
    <property type="match status" value="1"/>
</dbReference>
<dbReference type="InterPro" id="IPR005119">
    <property type="entry name" value="LysR_subst-bd"/>
</dbReference>